<feature type="chain" id="PRO_5014669671" evidence="1">
    <location>
        <begin position="19"/>
        <end position="70"/>
    </location>
</feature>
<dbReference type="EMBL" id="GGFL01015959">
    <property type="protein sequence ID" value="MBW80137.1"/>
    <property type="molecule type" value="Transcribed_RNA"/>
</dbReference>
<evidence type="ECO:0000313" key="2">
    <source>
        <dbReference type="EMBL" id="MBW80137.1"/>
    </source>
</evidence>
<proteinExistence type="predicted"/>
<feature type="signal peptide" evidence="1">
    <location>
        <begin position="1"/>
        <end position="18"/>
    </location>
</feature>
<accession>A0A2M4DRF5</accession>
<organism evidence="2">
    <name type="scientific">Anopheles darlingi</name>
    <name type="common">Mosquito</name>
    <dbReference type="NCBI Taxonomy" id="43151"/>
    <lineage>
        <taxon>Eukaryota</taxon>
        <taxon>Metazoa</taxon>
        <taxon>Ecdysozoa</taxon>
        <taxon>Arthropoda</taxon>
        <taxon>Hexapoda</taxon>
        <taxon>Insecta</taxon>
        <taxon>Pterygota</taxon>
        <taxon>Neoptera</taxon>
        <taxon>Endopterygota</taxon>
        <taxon>Diptera</taxon>
        <taxon>Nematocera</taxon>
        <taxon>Culicoidea</taxon>
        <taxon>Culicidae</taxon>
        <taxon>Anophelinae</taxon>
        <taxon>Anopheles</taxon>
    </lineage>
</organism>
<keyword evidence="1" id="KW-0732">Signal</keyword>
<reference evidence="2" key="1">
    <citation type="submission" date="2018-01" db="EMBL/GenBank/DDBJ databases">
        <title>An insight into the sialome of Amazonian anophelines.</title>
        <authorList>
            <person name="Ribeiro J.M."/>
            <person name="Scarpassa V."/>
            <person name="Calvo E."/>
        </authorList>
    </citation>
    <scope>NUCLEOTIDE SEQUENCE</scope>
</reference>
<sequence length="70" mass="7225">MKPVAAIATAAVVAVAAATEVMPSIRQVTVVLVVTPGSRPLTAITTASCSRVAIVLPVRRCTITDRCTTF</sequence>
<evidence type="ECO:0000256" key="1">
    <source>
        <dbReference type="SAM" id="SignalP"/>
    </source>
</evidence>
<dbReference type="AlphaFoldDB" id="A0A2M4DRF5"/>
<protein>
    <submittedName>
        <fullName evidence="2">Putative secreted protein</fullName>
    </submittedName>
</protein>
<name>A0A2M4DRF5_ANODA</name>